<dbReference type="SUPFAM" id="SSF56112">
    <property type="entry name" value="Protein kinase-like (PK-like)"/>
    <property type="match status" value="1"/>
</dbReference>
<dbReference type="PANTHER" id="PTHR43851">
    <property type="match status" value="1"/>
</dbReference>
<dbReference type="InterPro" id="IPR004147">
    <property type="entry name" value="ABC1_dom"/>
</dbReference>
<dbReference type="EMBL" id="BMXA01000003">
    <property type="protein sequence ID" value="GHA10660.1"/>
    <property type="molecule type" value="Genomic_DNA"/>
</dbReference>
<reference evidence="6" key="2">
    <citation type="submission" date="2020-09" db="EMBL/GenBank/DDBJ databases">
        <authorList>
            <person name="Sun Q."/>
            <person name="Kim S."/>
        </authorList>
    </citation>
    <scope>NUCLEOTIDE SEQUENCE</scope>
    <source>
        <strain evidence="6">KCTC 12711</strain>
    </source>
</reference>
<comment type="similarity">
    <text evidence="1">Belongs to the protein kinase superfamily. ADCK protein kinase family.</text>
</comment>
<dbReference type="GO" id="GO:0006744">
    <property type="term" value="P:ubiquinone biosynthetic process"/>
    <property type="evidence" value="ECO:0007669"/>
    <property type="project" value="TreeGrafter"/>
</dbReference>
<dbReference type="PANTHER" id="PTHR43851:SF3">
    <property type="entry name" value="COENZYME Q8"/>
    <property type="match status" value="1"/>
</dbReference>
<sequence>MSKDKPKSKAIPKSRFGRFSRVARMAGGVAAGMLSEGARQLSQGNRPKMSQMLLTPSNAKRVAKQLSTMRGAAMKVGQLLSMETSEYLPKELSDILAQLRDKAFTMPRSQLEAQLHTAYGEQWQQRFADFDYEPLAAASIGQVHRATTLNGEEIALKIQYPGVAESIDSDVDNIAALLRVTNLLPKHMDIAPLLKDAKAQLHEEADYRLEADHLQSFYTLFGTHNDYLVPKLYTELSTANVLAMEYIDSAPIEALTDLDPSDLDLMVQKLFALTFDEAFELRMMQTDANFANYRYQSSSRKIVLLDFGATRHFSKQFSSNYKRLLRAVLADNPTQIIAAADRLGYQASTASDQYQRFLVEVFRVALEPLAYDGVYDFTTARLSDRLSEMTEAVYGFKEFWQTPPTDILYLHRKLGGVFMLATRLGARVNVNALITPHLKRLR</sequence>
<dbReference type="GO" id="GO:0005524">
    <property type="term" value="F:ATP binding"/>
    <property type="evidence" value="ECO:0007669"/>
    <property type="project" value="UniProtKB-KW"/>
</dbReference>
<dbReference type="CDD" id="cd13970">
    <property type="entry name" value="ABC1_ADCK3"/>
    <property type="match status" value="1"/>
</dbReference>
<evidence type="ECO:0000256" key="4">
    <source>
        <dbReference type="ARBA" id="ARBA00022840"/>
    </source>
</evidence>
<evidence type="ECO:0000256" key="2">
    <source>
        <dbReference type="ARBA" id="ARBA00022679"/>
    </source>
</evidence>
<dbReference type="RefSeq" id="WP_189400548.1">
    <property type="nucleotide sequence ID" value="NZ_BMXA01000003.1"/>
</dbReference>
<reference evidence="6" key="1">
    <citation type="journal article" date="2014" name="Int. J. Syst. Evol. Microbiol.">
        <title>Complete genome sequence of Corynebacterium casei LMG S-19264T (=DSM 44701T), isolated from a smear-ripened cheese.</title>
        <authorList>
            <consortium name="US DOE Joint Genome Institute (JGI-PGF)"/>
            <person name="Walter F."/>
            <person name="Albersmeier A."/>
            <person name="Kalinowski J."/>
            <person name="Ruckert C."/>
        </authorList>
    </citation>
    <scope>NUCLEOTIDE SEQUENCE</scope>
    <source>
        <strain evidence="6">KCTC 12711</strain>
    </source>
</reference>
<feature type="domain" description="ABC1 atypical kinase-like" evidence="5">
    <location>
        <begin position="98"/>
        <end position="337"/>
    </location>
</feature>
<dbReference type="Proteomes" id="UP000614811">
    <property type="component" value="Unassembled WGS sequence"/>
</dbReference>
<comment type="caution">
    <text evidence="6">The sequence shown here is derived from an EMBL/GenBank/DDBJ whole genome shotgun (WGS) entry which is preliminary data.</text>
</comment>
<evidence type="ECO:0000313" key="6">
    <source>
        <dbReference type="EMBL" id="GHA10660.1"/>
    </source>
</evidence>
<keyword evidence="2" id="KW-0808">Transferase</keyword>
<evidence type="ECO:0000259" key="5">
    <source>
        <dbReference type="Pfam" id="PF03109"/>
    </source>
</evidence>
<evidence type="ECO:0000256" key="3">
    <source>
        <dbReference type="ARBA" id="ARBA00022741"/>
    </source>
</evidence>
<dbReference type="GO" id="GO:0016740">
    <property type="term" value="F:transferase activity"/>
    <property type="evidence" value="ECO:0007669"/>
    <property type="project" value="UniProtKB-KW"/>
</dbReference>
<dbReference type="InterPro" id="IPR034646">
    <property type="entry name" value="ADCK3_dom"/>
</dbReference>
<name>A0A918RTQ3_9GAMM</name>
<dbReference type="InterPro" id="IPR011009">
    <property type="entry name" value="Kinase-like_dom_sf"/>
</dbReference>
<accession>A0A918RTQ3</accession>
<dbReference type="Pfam" id="PF03109">
    <property type="entry name" value="ABC1"/>
    <property type="match status" value="1"/>
</dbReference>
<evidence type="ECO:0000313" key="7">
    <source>
        <dbReference type="Proteomes" id="UP000614811"/>
    </source>
</evidence>
<organism evidence="6 7">
    <name type="scientific">Arenicella chitinivorans</name>
    <dbReference type="NCBI Taxonomy" id="1329800"/>
    <lineage>
        <taxon>Bacteria</taxon>
        <taxon>Pseudomonadati</taxon>
        <taxon>Pseudomonadota</taxon>
        <taxon>Gammaproteobacteria</taxon>
        <taxon>Arenicellales</taxon>
        <taxon>Arenicellaceae</taxon>
        <taxon>Arenicella</taxon>
    </lineage>
</organism>
<dbReference type="AlphaFoldDB" id="A0A918RTQ3"/>
<evidence type="ECO:0000256" key="1">
    <source>
        <dbReference type="ARBA" id="ARBA00009670"/>
    </source>
</evidence>
<dbReference type="InterPro" id="IPR051409">
    <property type="entry name" value="Atypical_kinase_ADCK"/>
</dbReference>
<keyword evidence="7" id="KW-1185">Reference proteome</keyword>
<proteinExistence type="inferred from homology"/>
<gene>
    <name evidence="6" type="ORF">GCM10008090_20400</name>
</gene>
<keyword evidence="3" id="KW-0547">Nucleotide-binding</keyword>
<keyword evidence="4" id="KW-0067">ATP-binding</keyword>
<protein>
    <submittedName>
        <fullName evidence="6">Ubiquinol-cytochrome c reductase</fullName>
    </submittedName>
</protein>